<proteinExistence type="predicted"/>
<feature type="transmembrane region" description="Helical" evidence="1">
    <location>
        <begin position="227"/>
        <end position="249"/>
    </location>
</feature>
<feature type="transmembrane region" description="Helical" evidence="1">
    <location>
        <begin position="197"/>
        <end position="215"/>
    </location>
</feature>
<name>A0ABD1EEC5_HYPHA</name>
<keyword evidence="1" id="KW-1133">Transmembrane helix</keyword>
<feature type="transmembrane region" description="Helical" evidence="1">
    <location>
        <begin position="20"/>
        <end position="38"/>
    </location>
</feature>
<keyword evidence="3" id="KW-1185">Reference proteome</keyword>
<evidence type="ECO:0000313" key="2">
    <source>
        <dbReference type="EMBL" id="KAL1492049.1"/>
    </source>
</evidence>
<feature type="transmembrane region" description="Helical" evidence="1">
    <location>
        <begin position="104"/>
        <end position="125"/>
    </location>
</feature>
<dbReference type="EMBL" id="JBDJPC010000009">
    <property type="protein sequence ID" value="KAL1492049.1"/>
    <property type="molecule type" value="Genomic_DNA"/>
</dbReference>
<reference evidence="2 3" key="1">
    <citation type="submission" date="2024-05" db="EMBL/GenBank/DDBJ databases">
        <title>Genetic variation in Jamaican populations of the coffee berry borer (Hypothenemus hampei).</title>
        <authorList>
            <person name="Errbii M."/>
            <person name="Myrie A."/>
        </authorList>
    </citation>
    <scope>NUCLEOTIDE SEQUENCE [LARGE SCALE GENOMIC DNA]</scope>
    <source>
        <strain evidence="2">JA-Hopewell-2020-01-JO</strain>
        <tissue evidence="2">Whole body</tissue>
    </source>
</reference>
<evidence type="ECO:0000256" key="1">
    <source>
        <dbReference type="SAM" id="Phobius"/>
    </source>
</evidence>
<dbReference type="AlphaFoldDB" id="A0ABD1EEC5"/>
<comment type="caution">
    <text evidence="2">The sequence shown here is derived from an EMBL/GenBank/DDBJ whole genome shotgun (WGS) entry which is preliminary data.</text>
</comment>
<accession>A0ABD1EEC5</accession>
<evidence type="ECO:0000313" key="3">
    <source>
        <dbReference type="Proteomes" id="UP001566132"/>
    </source>
</evidence>
<sequence>MTILLLILYFASIGEFLKSFSTFLCISLNVAITLIAYARHMKSVSSIEYFLINFIFFLRKFDWNKYTFYIESSLALFEVLLMFAAVIIQFLYENTETFTCLLEILLMFMFIMELKIVRAVLNCYINVMSHFRRDIEQSYEDFHKIPAAEFKKLDNGDLVLLGWIKQALNCKNSSKNALRIRKIAAEVVIFMKNLKDYNQLFAISPLVICVSFFLHMRNFQLQSCSTFSIACTLHCIKAVYFMSMIIKIWENLKNLDNKVEEFGLVNYRLYLDMPFSPLLKEDTSIKSTFLFLYKFCYLNRN</sequence>
<keyword evidence="1" id="KW-0812">Transmembrane</keyword>
<dbReference type="Proteomes" id="UP001566132">
    <property type="component" value="Unassembled WGS sequence"/>
</dbReference>
<keyword evidence="1" id="KW-0472">Membrane</keyword>
<protein>
    <submittedName>
        <fullName evidence="2">Uncharacterized protein</fullName>
    </submittedName>
</protein>
<feature type="transmembrane region" description="Helical" evidence="1">
    <location>
        <begin position="68"/>
        <end position="92"/>
    </location>
</feature>
<organism evidence="2 3">
    <name type="scientific">Hypothenemus hampei</name>
    <name type="common">Coffee berry borer</name>
    <dbReference type="NCBI Taxonomy" id="57062"/>
    <lineage>
        <taxon>Eukaryota</taxon>
        <taxon>Metazoa</taxon>
        <taxon>Ecdysozoa</taxon>
        <taxon>Arthropoda</taxon>
        <taxon>Hexapoda</taxon>
        <taxon>Insecta</taxon>
        <taxon>Pterygota</taxon>
        <taxon>Neoptera</taxon>
        <taxon>Endopterygota</taxon>
        <taxon>Coleoptera</taxon>
        <taxon>Polyphaga</taxon>
        <taxon>Cucujiformia</taxon>
        <taxon>Curculionidae</taxon>
        <taxon>Scolytinae</taxon>
        <taxon>Hypothenemus</taxon>
    </lineage>
</organism>
<gene>
    <name evidence="2" type="ORF">ABEB36_012548</name>
</gene>